<dbReference type="EMBL" id="JAHHDY010000018">
    <property type="protein sequence ID" value="MBT3143110.1"/>
    <property type="molecule type" value="Genomic_DNA"/>
</dbReference>
<evidence type="ECO:0000256" key="1">
    <source>
        <dbReference type="SAM" id="SignalP"/>
    </source>
</evidence>
<accession>A0ABS5WZ62</accession>
<feature type="chain" id="PRO_5046111287" evidence="1">
    <location>
        <begin position="26"/>
        <end position="532"/>
    </location>
</feature>
<sequence length="532" mass="59989">MFYFQLTARVISFCILFVFPNSSIAEGFDPCPRLQGADDASPGTFRLAWDWFASDQIEAYVAYSDQEFFFTIKAGRFVNVRCDDQQFEEQEMYPLGLMVRPIAYVSLPVFEKAREDRAILVITEYGQRKLIKESDIAPVVQHAVYLFADAPGNAGVCRTEDDCPGNSMDLCKPRIQCRYVVSARFGYAIAAEKNPRARAAIAAYLSIKNPQSDTDVPDFLIDREQVLRMQQLEEVACQPFSVKAYAAGGKLHQPRDSYFSLCAERRAAGAKANAIRPIKIVSMAAAKRAFTWHLDGSFHRRFNVPESGQDTTLGRVLINYRITSSKECGVELSDVAEGAISGGLKASFSAGFLELEASAETSITTKITRTLSADDYLLMSTYMMGPIMNAPEVDRQDDSDLWFFRVLFRSKCEDGTPKSATSIIIHYNRLDGQVLEVRVSDDLRVSYLDAWAEYGYKPDNSANALREGHFWIVPDLDGYFIWRDTLRNFIEVDNTVTSRLLGRHPKNQRAHVRDFFVHLMLAAAFNHRNPSP</sequence>
<dbReference type="Proteomes" id="UP000763802">
    <property type="component" value="Unassembled WGS sequence"/>
</dbReference>
<feature type="signal peptide" evidence="1">
    <location>
        <begin position="1"/>
        <end position="25"/>
    </location>
</feature>
<protein>
    <submittedName>
        <fullName evidence="2">Uncharacterized protein</fullName>
    </submittedName>
</protein>
<comment type="caution">
    <text evidence="2">The sequence shown here is derived from an EMBL/GenBank/DDBJ whole genome shotgun (WGS) entry which is preliminary data.</text>
</comment>
<evidence type="ECO:0000313" key="2">
    <source>
        <dbReference type="EMBL" id="MBT3143110.1"/>
    </source>
</evidence>
<gene>
    <name evidence="2" type="ORF">KL867_18765</name>
</gene>
<name>A0ABS5WZ62_9RHOB</name>
<keyword evidence="3" id="KW-1185">Reference proteome</keyword>
<evidence type="ECO:0000313" key="3">
    <source>
        <dbReference type="Proteomes" id="UP000763802"/>
    </source>
</evidence>
<reference evidence="2 3" key="1">
    <citation type="submission" date="2021-05" db="EMBL/GenBank/DDBJ databases">
        <title>Draft genomes of marine bacteria isolated from model chitin particles.</title>
        <authorList>
            <person name="Datta M.S."/>
            <person name="Schwartzman J.A."/>
            <person name="Cordero O."/>
        </authorList>
    </citation>
    <scope>NUCLEOTIDE SEQUENCE [LARGE SCALE GENOMIC DNA]</scope>
    <source>
        <strain evidence="2 3">4E07</strain>
    </source>
</reference>
<proteinExistence type="predicted"/>
<organism evidence="2 3">
    <name type="scientific">Falsiruegeria litorea</name>
    <dbReference type="NCBI Taxonomy" id="1280831"/>
    <lineage>
        <taxon>Bacteria</taxon>
        <taxon>Pseudomonadati</taxon>
        <taxon>Pseudomonadota</taxon>
        <taxon>Alphaproteobacteria</taxon>
        <taxon>Rhodobacterales</taxon>
        <taxon>Roseobacteraceae</taxon>
        <taxon>Falsiruegeria</taxon>
    </lineage>
</organism>
<dbReference type="RefSeq" id="WP_215194169.1">
    <property type="nucleotide sequence ID" value="NZ_JAHHDY010000018.1"/>
</dbReference>
<keyword evidence="1" id="KW-0732">Signal</keyword>